<evidence type="ECO:0000313" key="1">
    <source>
        <dbReference type="EMBL" id="CAJ1943871.1"/>
    </source>
</evidence>
<dbReference type="AlphaFoldDB" id="A0AA86VH85"/>
<reference evidence="1" key="1">
    <citation type="submission" date="2023-10" db="EMBL/GenBank/DDBJ databases">
        <authorList>
            <person name="Domelevo Entfellner J.-B."/>
        </authorList>
    </citation>
    <scope>NUCLEOTIDE SEQUENCE</scope>
</reference>
<dbReference type="Proteomes" id="UP001189624">
    <property type="component" value="Chromosome 3"/>
</dbReference>
<accession>A0AA86VH85</accession>
<gene>
    <name evidence="1" type="ORF">AYBTSS11_LOCUS11595</name>
</gene>
<keyword evidence="2" id="KW-1185">Reference proteome</keyword>
<name>A0AA86VH85_9FABA</name>
<protein>
    <submittedName>
        <fullName evidence="1">Uncharacterized protein</fullName>
    </submittedName>
</protein>
<dbReference type="Gramene" id="rna-AYBTSS11_LOCUS11595">
    <property type="protein sequence ID" value="CAJ1943871.1"/>
    <property type="gene ID" value="gene-AYBTSS11_LOCUS11595"/>
</dbReference>
<organism evidence="1 2">
    <name type="scientific">Sphenostylis stenocarpa</name>
    <dbReference type="NCBI Taxonomy" id="92480"/>
    <lineage>
        <taxon>Eukaryota</taxon>
        <taxon>Viridiplantae</taxon>
        <taxon>Streptophyta</taxon>
        <taxon>Embryophyta</taxon>
        <taxon>Tracheophyta</taxon>
        <taxon>Spermatophyta</taxon>
        <taxon>Magnoliopsida</taxon>
        <taxon>eudicotyledons</taxon>
        <taxon>Gunneridae</taxon>
        <taxon>Pentapetalae</taxon>
        <taxon>rosids</taxon>
        <taxon>fabids</taxon>
        <taxon>Fabales</taxon>
        <taxon>Fabaceae</taxon>
        <taxon>Papilionoideae</taxon>
        <taxon>50 kb inversion clade</taxon>
        <taxon>NPAAA clade</taxon>
        <taxon>indigoferoid/millettioid clade</taxon>
        <taxon>Phaseoleae</taxon>
        <taxon>Sphenostylis</taxon>
    </lineage>
</organism>
<evidence type="ECO:0000313" key="2">
    <source>
        <dbReference type="Proteomes" id="UP001189624"/>
    </source>
</evidence>
<dbReference type="EMBL" id="OY731400">
    <property type="protein sequence ID" value="CAJ1943871.1"/>
    <property type="molecule type" value="Genomic_DNA"/>
</dbReference>
<proteinExistence type="predicted"/>
<sequence>MGNVLKQSKYFLRYASEQEEEQKDLQCKWFTDFTVLHEYCYAAAHKFPTKNAVHGNKILTSDNKLFKILS</sequence>